<gene>
    <name evidence="2" type="ORF">S01H1_56431</name>
</gene>
<evidence type="ECO:0000256" key="1">
    <source>
        <dbReference type="SAM" id="MobiDB-lite"/>
    </source>
</evidence>
<name>X0W185_9ZZZZ</name>
<feature type="non-terminal residue" evidence="2">
    <location>
        <position position="257"/>
    </location>
</feature>
<reference evidence="2" key="1">
    <citation type="journal article" date="2014" name="Front. Microbiol.">
        <title>High frequency of phylogenetically diverse reductive dehalogenase-homologous genes in deep subseafloor sedimentary metagenomes.</title>
        <authorList>
            <person name="Kawai M."/>
            <person name="Futagami T."/>
            <person name="Toyoda A."/>
            <person name="Takaki Y."/>
            <person name="Nishi S."/>
            <person name="Hori S."/>
            <person name="Arai W."/>
            <person name="Tsubouchi T."/>
            <person name="Morono Y."/>
            <person name="Uchiyama I."/>
            <person name="Ito T."/>
            <person name="Fujiyama A."/>
            <person name="Inagaki F."/>
            <person name="Takami H."/>
        </authorList>
    </citation>
    <scope>NUCLEOTIDE SEQUENCE</scope>
    <source>
        <strain evidence="2">Expedition CK06-06</strain>
    </source>
</reference>
<proteinExistence type="predicted"/>
<dbReference type="AlphaFoldDB" id="X0W185"/>
<sequence>IKQVYLSIQNPKRMNMDDRMFDGPIDKAKIAELTNQGYDGIIVTDSAGGTDFLEIIPFKPTQIKSSIGNTGKFSSTDPSMLAQQIDESTPTKQRGIRVKTPSKYGTLTNPLEHRLKNKTAKTAQADYSRAFNALNKFVDGYVTKYAQDNNLSTQEQIELKEYMNRRALDKLLSRRKFDKTTADYDRKLASLHRDALVKMDGLTKKMMGMAGAIMVAPSVRRKAYRDRSIKHLRRLAKAQSEGKGMGVQSEDKGRIQA</sequence>
<organism evidence="2">
    <name type="scientific">marine sediment metagenome</name>
    <dbReference type="NCBI Taxonomy" id="412755"/>
    <lineage>
        <taxon>unclassified sequences</taxon>
        <taxon>metagenomes</taxon>
        <taxon>ecological metagenomes</taxon>
    </lineage>
</organism>
<comment type="caution">
    <text evidence="2">The sequence shown here is derived from an EMBL/GenBank/DDBJ whole genome shotgun (WGS) entry which is preliminary data.</text>
</comment>
<protein>
    <submittedName>
        <fullName evidence="2">Uncharacterized protein</fullName>
    </submittedName>
</protein>
<dbReference type="EMBL" id="BARS01036747">
    <property type="protein sequence ID" value="GAG18423.1"/>
    <property type="molecule type" value="Genomic_DNA"/>
</dbReference>
<feature type="region of interest" description="Disordered" evidence="1">
    <location>
        <begin position="235"/>
        <end position="257"/>
    </location>
</feature>
<evidence type="ECO:0000313" key="2">
    <source>
        <dbReference type="EMBL" id="GAG18423.1"/>
    </source>
</evidence>
<feature type="non-terminal residue" evidence="2">
    <location>
        <position position="1"/>
    </location>
</feature>
<accession>X0W185</accession>